<dbReference type="PATRIC" id="fig|39777.7.peg.1922"/>
<evidence type="ECO:0000313" key="2">
    <source>
        <dbReference type="Proteomes" id="UP000070226"/>
    </source>
</evidence>
<comment type="caution">
    <text evidence="1">The sequence shown here is derived from an EMBL/GenBank/DDBJ whole genome shotgun (WGS) entry which is preliminary data.</text>
</comment>
<protein>
    <submittedName>
        <fullName evidence="1">Uncharacterized protein</fullName>
    </submittedName>
</protein>
<name>A0A133RZE7_9FIRM</name>
<sequence length="114" mass="12720">MRHVTISTTGVFNTIRSSLFPPIEGKETTTFLLGLDFNTGGIIPFYDEEQDNVVVNGSHVELERQRIRAFVKAVCEEMGKPFEAYRNAFLFSLPKTNGATLKANMVTSGTYQLP</sequence>
<dbReference type="AlphaFoldDB" id="A0A133RZE7"/>
<accession>A0A133RZE7</accession>
<dbReference type="RefSeq" id="WP_005384710.1">
    <property type="nucleotide sequence ID" value="NZ_CBCSFX010000002.1"/>
</dbReference>
<dbReference type="EMBL" id="LRQT01000123">
    <property type="protein sequence ID" value="KXA61137.1"/>
    <property type="molecule type" value="Genomic_DNA"/>
</dbReference>
<gene>
    <name evidence="1" type="ORF">HMPREF3233_01953</name>
</gene>
<dbReference type="Proteomes" id="UP000070226">
    <property type="component" value="Unassembled WGS sequence"/>
</dbReference>
<proteinExistence type="predicted"/>
<organism evidence="1">
    <name type="scientific">Veillonella atypica</name>
    <dbReference type="NCBI Taxonomy" id="39777"/>
    <lineage>
        <taxon>Bacteria</taxon>
        <taxon>Bacillati</taxon>
        <taxon>Bacillota</taxon>
        <taxon>Negativicutes</taxon>
        <taxon>Veillonellales</taxon>
        <taxon>Veillonellaceae</taxon>
        <taxon>Veillonella</taxon>
    </lineage>
</organism>
<reference evidence="1 2" key="1">
    <citation type="submission" date="2016-01" db="EMBL/GenBank/DDBJ databases">
        <authorList>
            <person name="Oliw E.H."/>
        </authorList>
    </citation>
    <scope>NUCLEOTIDE SEQUENCE [LARGE SCALE GENOMIC DNA]</scope>
    <source>
        <strain evidence="1 2">CMW7756B</strain>
    </source>
</reference>
<evidence type="ECO:0000313" key="1">
    <source>
        <dbReference type="EMBL" id="KXA61137.1"/>
    </source>
</evidence>